<dbReference type="CDD" id="cd16922">
    <property type="entry name" value="HATPase_EvgS-ArcB-TorS-like"/>
    <property type="match status" value="1"/>
</dbReference>
<dbReference type="EMBL" id="CP001087">
    <property type="protein sequence ID" value="ACN15669.1"/>
    <property type="molecule type" value="Genomic_DNA"/>
</dbReference>
<dbReference type="SUPFAM" id="SSF158472">
    <property type="entry name" value="HAMP domain-like"/>
    <property type="match status" value="1"/>
</dbReference>
<evidence type="ECO:0000256" key="13">
    <source>
        <dbReference type="SAM" id="Phobius"/>
    </source>
</evidence>
<dbReference type="CDD" id="cd06225">
    <property type="entry name" value="HAMP"/>
    <property type="match status" value="1"/>
</dbReference>
<dbReference type="PANTHER" id="PTHR43711">
    <property type="entry name" value="TWO-COMPONENT HISTIDINE KINASE"/>
    <property type="match status" value="1"/>
</dbReference>
<dbReference type="GO" id="GO:0000155">
    <property type="term" value="F:phosphorelay sensor kinase activity"/>
    <property type="evidence" value="ECO:0007669"/>
    <property type="project" value="InterPro"/>
</dbReference>
<dbReference type="STRING" id="177437.HRM2_25750"/>
<keyword evidence="17" id="KW-1185">Reference proteome</keyword>
<evidence type="ECO:0000313" key="17">
    <source>
        <dbReference type="Proteomes" id="UP000000442"/>
    </source>
</evidence>
<dbReference type="Proteomes" id="UP000000442">
    <property type="component" value="Chromosome"/>
</dbReference>
<evidence type="ECO:0000256" key="8">
    <source>
        <dbReference type="ARBA" id="ARBA00022777"/>
    </source>
</evidence>
<protein>
    <recommendedName>
        <fullName evidence="3">histidine kinase</fullName>
        <ecNumber evidence="3">2.7.13.3</ecNumber>
    </recommendedName>
</protein>
<dbReference type="eggNOG" id="COG3850">
    <property type="taxonomic scope" value="Bacteria"/>
</dbReference>
<dbReference type="InterPro" id="IPR003660">
    <property type="entry name" value="HAMP_dom"/>
</dbReference>
<evidence type="ECO:0000256" key="7">
    <source>
        <dbReference type="ARBA" id="ARBA00022741"/>
    </source>
</evidence>
<keyword evidence="5" id="KW-0808">Transferase</keyword>
<dbReference type="RefSeq" id="WP_015904433.1">
    <property type="nucleotide sequence ID" value="NC_012108.1"/>
</dbReference>
<comment type="catalytic activity">
    <reaction evidence="1">
        <text>ATP + protein L-histidine = ADP + protein N-phospho-L-histidine.</text>
        <dbReference type="EC" id="2.7.13.3"/>
    </reaction>
</comment>
<accession>C0QH20</accession>
<dbReference type="GO" id="GO:0016020">
    <property type="term" value="C:membrane"/>
    <property type="evidence" value="ECO:0007669"/>
    <property type="project" value="UniProtKB-SubCell"/>
</dbReference>
<evidence type="ECO:0000256" key="2">
    <source>
        <dbReference type="ARBA" id="ARBA00004370"/>
    </source>
</evidence>
<evidence type="ECO:0000259" key="14">
    <source>
        <dbReference type="PROSITE" id="PS50109"/>
    </source>
</evidence>
<dbReference type="InterPro" id="IPR004358">
    <property type="entry name" value="Sig_transdc_His_kin-like_C"/>
</dbReference>
<sequence length="617" mass="69043">MKIKTRFFIVIFIVVLGLFSIEGLACLIIYKIETLRQADTICKTTLHKLKELQLLSAELLSTNDLDTTFTKWRHAHSDLFIAIEALNGSDNVHKILATQNKKSVLDSLYAFWMATRQKLNEVAENLEPLINEKDHSKDGLILQYLEEKSYVNLTNRNNVYALIRYLRSEFEVKLTRLTVMVYQEIKNRDFHLILQIAVLGGIIAICVSLILVSFLRQLQAYLKQLHHSMEIIGRGDLSEKLEVSGNDELSQISGAINLTTDNLKRLHTVLEQRVNELSLAKEEAEKASRAKNVFLANMSHEFRTPLNAIIGFSSHIAQSAALDPEERKHLSIISNSGNHLLTLINSVLAMSKIEAGKTEVNERTTNLQDLLADIHAMFSLKAAEKALSFDLICHPDLPAIVQVDDVKLWQILINLINNAIKFTARGGVKVIVEKNDTPEILFKIRDTGPGMAKDEQAMIFDPFVQLATDQGINEGTGLGLAICRSYIHLMGGEVKVDSVRGKGSTFFFSIPLKTLAEGGLFSGEKQFIPVVDDLPPGSVQEGQTQENISPELFEKIPPHLLDGLEQAVVKAEMDKISLIIGQVGRYNKPLAHRFEKLADIFGYNQIGALLKYRHMGS</sequence>
<keyword evidence="6 13" id="KW-0812">Transmembrane</keyword>
<dbReference type="InterPro" id="IPR003594">
    <property type="entry name" value="HATPase_dom"/>
</dbReference>
<dbReference type="SUPFAM" id="SSF55874">
    <property type="entry name" value="ATPase domain of HSP90 chaperone/DNA topoisomerase II/histidine kinase"/>
    <property type="match status" value="1"/>
</dbReference>
<dbReference type="Pfam" id="PF02518">
    <property type="entry name" value="HATPase_c"/>
    <property type="match status" value="1"/>
</dbReference>
<keyword evidence="8" id="KW-0418">Kinase</keyword>
<keyword evidence="10 13" id="KW-1133">Transmembrane helix</keyword>
<dbReference type="Gene3D" id="1.10.287.130">
    <property type="match status" value="1"/>
</dbReference>
<dbReference type="SMART" id="SM00304">
    <property type="entry name" value="HAMP"/>
    <property type="match status" value="1"/>
</dbReference>
<proteinExistence type="predicted"/>
<dbReference type="HOGENOM" id="CLU_442629_0_0_7"/>
<dbReference type="Pfam" id="PF00672">
    <property type="entry name" value="HAMP"/>
    <property type="match status" value="1"/>
</dbReference>
<keyword evidence="11" id="KW-0902">Two-component regulatory system</keyword>
<evidence type="ECO:0000313" key="16">
    <source>
        <dbReference type="EMBL" id="ACN15669.1"/>
    </source>
</evidence>
<feature type="transmembrane region" description="Helical" evidence="13">
    <location>
        <begin position="192"/>
        <end position="215"/>
    </location>
</feature>
<dbReference type="eggNOG" id="COG2205">
    <property type="taxonomic scope" value="Bacteria"/>
</dbReference>
<dbReference type="InterPro" id="IPR036890">
    <property type="entry name" value="HATPase_C_sf"/>
</dbReference>
<dbReference type="PROSITE" id="PS50109">
    <property type="entry name" value="HIS_KIN"/>
    <property type="match status" value="1"/>
</dbReference>
<dbReference type="Pfam" id="PF00512">
    <property type="entry name" value="HisKA"/>
    <property type="match status" value="1"/>
</dbReference>
<evidence type="ECO:0000256" key="11">
    <source>
        <dbReference type="ARBA" id="ARBA00023012"/>
    </source>
</evidence>
<dbReference type="InterPro" id="IPR005467">
    <property type="entry name" value="His_kinase_dom"/>
</dbReference>
<dbReference type="AlphaFoldDB" id="C0QH20"/>
<dbReference type="PRINTS" id="PR00344">
    <property type="entry name" value="BCTRLSENSOR"/>
</dbReference>
<name>C0QH20_DESAH</name>
<feature type="domain" description="Histidine kinase" evidence="14">
    <location>
        <begin position="297"/>
        <end position="514"/>
    </location>
</feature>
<organism evidence="16 17">
    <name type="scientific">Desulforapulum autotrophicum (strain ATCC 43914 / DSM 3382 / VKM B-1955 / HRM2)</name>
    <name type="common">Desulfobacterium autotrophicum</name>
    <dbReference type="NCBI Taxonomy" id="177437"/>
    <lineage>
        <taxon>Bacteria</taxon>
        <taxon>Pseudomonadati</taxon>
        <taxon>Thermodesulfobacteriota</taxon>
        <taxon>Desulfobacteria</taxon>
        <taxon>Desulfobacterales</taxon>
        <taxon>Desulfobacteraceae</taxon>
        <taxon>Desulforapulum</taxon>
    </lineage>
</organism>
<evidence type="ECO:0000256" key="4">
    <source>
        <dbReference type="ARBA" id="ARBA00022553"/>
    </source>
</evidence>
<evidence type="ECO:0000259" key="15">
    <source>
        <dbReference type="PROSITE" id="PS50885"/>
    </source>
</evidence>
<reference evidence="16 17" key="1">
    <citation type="journal article" date="2009" name="Environ. Microbiol.">
        <title>Genome sequence of Desulfobacterium autotrophicum HRM2, a marine sulfate reducer oxidizing organic carbon completely to carbon dioxide.</title>
        <authorList>
            <person name="Strittmatter A.W."/>
            <person name="Liesegang H."/>
            <person name="Rabus R."/>
            <person name="Decker I."/>
            <person name="Amann J."/>
            <person name="Andres S."/>
            <person name="Henne A."/>
            <person name="Fricke W.F."/>
            <person name="Martinez-Arias R."/>
            <person name="Bartels D."/>
            <person name="Goesmann A."/>
            <person name="Krause L."/>
            <person name="Puehler A."/>
            <person name="Klenk H.P."/>
            <person name="Richter M."/>
            <person name="Schuler M."/>
            <person name="Gloeckner F.O."/>
            <person name="Meyerdierks A."/>
            <person name="Gottschalk G."/>
            <person name="Amann R."/>
        </authorList>
    </citation>
    <scope>NUCLEOTIDE SEQUENCE [LARGE SCALE GENOMIC DNA]</scope>
    <source>
        <strain evidence="17">ATCC 43914 / DSM 3382 / HRM2</strain>
    </source>
</reference>
<dbReference type="Gene3D" id="3.30.565.10">
    <property type="entry name" value="Histidine kinase-like ATPase, C-terminal domain"/>
    <property type="match status" value="1"/>
</dbReference>
<evidence type="ECO:0000256" key="6">
    <source>
        <dbReference type="ARBA" id="ARBA00022692"/>
    </source>
</evidence>
<comment type="subcellular location">
    <subcellularLocation>
        <location evidence="2">Membrane</location>
    </subcellularLocation>
</comment>
<dbReference type="SMART" id="SM00388">
    <property type="entry name" value="HisKA"/>
    <property type="match status" value="1"/>
</dbReference>
<evidence type="ECO:0000256" key="12">
    <source>
        <dbReference type="ARBA" id="ARBA00023136"/>
    </source>
</evidence>
<evidence type="ECO:0000256" key="1">
    <source>
        <dbReference type="ARBA" id="ARBA00000085"/>
    </source>
</evidence>
<keyword evidence="12 13" id="KW-0472">Membrane</keyword>
<dbReference type="KEGG" id="dat:HRM2_25750"/>
<dbReference type="EC" id="2.7.13.3" evidence="3"/>
<gene>
    <name evidence="16" type="ordered locus">HRM2_25750</name>
</gene>
<evidence type="ECO:0000256" key="3">
    <source>
        <dbReference type="ARBA" id="ARBA00012438"/>
    </source>
</evidence>
<feature type="domain" description="HAMP" evidence="15">
    <location>
        <begin position="216"/>
        <end position="268"/>
    </location>
</feature>
<dbReference type="FunFam" id="3.30.565.10:FF:000010">
    <property type="entry name" value="Sensor histidine kinase RcsC"/>
    <property type="match status" value="1"/>
</dbReference>
<dbReference type="InterPro" id="IPR036097">
    <property type="entry name" value="HisK_dim/P_sf"/>
</dbReference>
<evidence type="ECO:0000256" key="5">
    <source>
        <dbReference type="ARBA" id="ARBA00022679"/>
    </source>
</evidence>
<keyword evidence="9" id="KW-0067">ATP-binding</keyword>
<evidence type="ECO:0000256" key="10">
    <source>
        <dbReference type="ARBA" id="ARBA00022989"/>
    </source>
</evidence>
<dbReference type="GO" id="GO:0005524">
    <property type="term" value="F:ATP binding"/>
    <property type="evidence" value="ECO:0007669"/>
    <property type="project" value="UniProtKB-KW"/>
</dbReference>
<dbReference type="Gene3D" id="6.10.340.10">
    <property type="match status" value="1"/>
</dbReference>
<keyword evidence="7" id="KW-0547">Nucleotide-binding</keyword>
<dbReference type="PANTHER" id="PTHR43711:SF29">
    <property type="entry name" value="HISTIDINE KINASE"/>
    <property type="match status" value="1"/>
</dbReference>
<dbReference type="FunFam" id="1.10.287.130:FF:000004">
    <property type="entry name" value="Ethylene receptor 1"/>
    <property type="match status" value="1"/>
</dbReference>
<dbReference type="CDD" id="cd00082">
    <property type="entry name" value="HisKA"/>
    <property type="match status" value="1"/>
</dbReference>
<feature type="transmembrane region" description="Helical" evidence="13">
    <location>
        <begin position="7"/>
        <end position="30"/>
    </location>
</feature>
<dbReference type="SUPFAM" id="SSF47384">
    <property type="entry name" value="Homodimeric domain of signal transducing histidine kinase"/>
    <property type="match status" value="1"/>
</dbReference>
<evidence type="ECO:0000256" key="9">
    <source>
        <dbReference type="ARBA" id="ARBA00022840"/>
    </source>
</evidence>
<dbReference type="PROSITE" id="PS50885">
    <property type="entry name" value="HAMP"/>
    <property type="match status" value="1"/>
</dbReference>
<dbReference type="InterPro" id="IPR050736">
    <property type="entry name" value="Sensor_HK_Regulatory"/>
</dbReference>
<dbReference type="SMART" id="SM00387">
    <property type="entry name" value="HATPase_c"/>
    <property type="match status" value="1"/>
</dbReference>
<keyword evidence="4" id="KW-0597">Phosphoprotein</keyword>
<dbReference type="InterPro" id="IPR003661">
    <property type="entry name" value="HisK_dim/P_dom"/>
</dbReference>